<reference evidence="1" key="1">
    <citation type="submission" date="2021-03" db="EMBL/GenBank/DDBJ databases">
        <title>Draft genome sequence of rust myrtle Austropuccinia psidii MF-1, a brazilian biotype.</title>
        <authorList>
            <person name="Quecine M.C."/>
            <person name="Pachon D.M.R."/>
            <person name="Bonatelli M.L."/>
            <person name="Correr F.H."/>
            <person name="Franceschini L.M."/>
            <person name="Leite T.F."/>
            <person name="Margarido G.R.A."/>
            <person name="Almeida C.A."/>
            <person name="Ferrarezi J.A."/>
            <person name="Labate C.A."/>
        </authorList>
    </citation>
    <scope>NUCLEOTIDE SEQUENCE</scope>
    <source>
        <strain evidence="1">MF-1</strain>
    </source>
</reference>
<protein>
    <submittedName>
        <fullName evidence="1">Uncharacterized protein</fullName>
    </submittedName>
</protein>
<organism evidence="1 2">
    <name type="scientific">Austropuccinia psidii MF-1</name>
    <dbReference type="NCBI Taxonomy" id="1389203"/>
    <lineage>
        <taxon>Eukaryota</taxon>
        <taxon>Fungi</taxon>
        <taxon>Dikarya</taxon>
        <taxon>Basidiomycota</taxon>
        <taxon>Pucciniomycotina</taxon>
        <taxon>Pucciniomycetes</taxon>
        <taxon>Pucciniales</taxon>
        <taxon>Sphaerophragmiaceae</taxon>
        <taxon>Austropuccinia</taxon>
    </lineage>
</organism>
<dbReference type="Proteomes" id="UP000765509">
    <property type="component" value="Unassembled WGS sequence"/>
</dbReference>
<proteinExistence type="predicted"/>
<name>A0A9Q3EQ14_9BASI</name>
<gene>
    <name evidence="1" type="ORF">O181_062598</name>
</gene>
<evidence type="ECO:0000313" key="1">
    <source>
        <dbReference type="EMBL" id="MBW0522883.1"/>
    </source>
</evidence>
<dbReference type="EMBL" id="AVOT02029890">
    <property type="protein sequence ID" value="MBW0522883.1"/>
    <property type="molecule type" value="Genomic_DNA"/>
</dbReference>
<comment type="caution">
    <text evidence="1">The sequence shown here is derived from an EMBL/GenBank/DDBJ whole genome shotgun (WGS) entry which is preliminary data.</text>
</comment>
<accession>A0A9Q3EQ14</accession>
<keyword evidence="2" id="KW-1185">Reference proteome</keyword>
<sequence>MVTLSEPNHVIPNQVPSPSPFLEKDVSAIQSRNSLAATRRPFEDPNHLALQRLGCHLLIRTIIRAILRGCQSFQSFSRHQVFSIPLTTQLVHMGSNSASSMALARLGQFIFQCGNPVTQFQFSTWPELY</sequence>
<evidence type="ECO:0000313" key="2">
    <source>
        <dbReference type="Proteomes" id="UP000765509"/>
    </source>
</evidence>
<dbReference type="AlphaFoldDB" id="A0A9Q3EQ14"/>